<dbReference type="AlphaFoldDB" id="A1WXL5"/>
<dbReference type="HOGENOM" id="CLU_2990408_0_0_6"/>
<accession>A1WXL5</accession>
<protein>
    <submittedName>
        <fullName evidence="1">Uncharacterized protein</fullName>
    </submittedName>
</protein>
<evidence type="ECO:0000313" key="1">
    <source>
        <dbReference type="EMBL" id="ABM62427.1"/>
    </source>
</evidence>
<keyword evidence="2" id="KW-1185">Reference proteome</keyword>
<dbReference type="RefSeq" id="WP_011814449.1">
    <property type="nucleotide sequence ID" value="NC_008789.1"/>
</dbReference>
<reference evidence="2" key="1">
    <citation type="submission" date="2006-12" db="EMBL/GenBank/DDBJ databases">
        <title>Complete sequence of Halorhodospira halophila SL1.</title>
        <authorList>
            <consortium name="US DOE Joint Genome Institute"/>
            <person name="Copeland A."/>
            <person name="Lucas S."/>
            <person name="Lapidus A."/>
            <person name="Barry K."/>
            <person name="Detter J.C."/>
            <person name="Glavina del Rio T."/>
            <person name="Hammon N."/>
            <person name="Israni S."/>
            <person name="Dalin E."/>
            <person name="Tice H."/>
            <person name="Pitluck S."/>
            <person name="Saunders E."/>
            <person name="Brettin T."/>
            <person name="Bruce D."/>
            <person name="Han C."/>
            <person name="Tapia R."/>
            <person name="Schmutz J."/>
            <person name="Larimer F."/>
            <person name="Land M."/>
            <person name="Hauser L."/>
            <person name="Kyrpides N."/>
            <person name="Mikhailova N."/>
            <person name="Hoff W."/>
            <person name="Richardson P."/>
        </authorList>
    </citation>
    <scope>NUCLEOTIDE SEQUENCE [LARGE SCALE GENOMIC DNA]</scope>
    <source>
        <strain evidence="2">DSM 244 / SL1</strain>
    </source>
</reference>
<evidence type="ECO:0000313" key="2">
    <source>
        <dbReference type="Proteomes" id="UP000000647"/>
    </source>
</evidence>
<organism evidence="1 2">
    <name type="scientific">Halorhodospira halophila (strain DSM 244 / SL1)</name>
    <name type="common">Ectothiorhodospira halophila (strain DSM 244 / SL1)</name>
    <dbReference type="NCBI Taxonomy" id="349124"/>
    <lineage>
        <taxon>Bacteria</taxon>
        <taxon>Pseudomonadati</taxon>
        <taxon>Pseudomonadota</taxon>
        <taxon>Gammaproteobacteria</taxon>
        <taxon>Chromatiales</taxon>
        <taxon>Ectothiorhodospiraceae</taxon>
        <taxon>Halorhodospira</taxon>
    </lineage>
</organism>
<dbReference type="EMBL" id="CP000544">
    <property type="protein sequence ID" value="ABM62427.1"/>
    <property type="molecule type" value="Genomic_DNA"/>
</dbReference>
<reference evidence="1 2" key="2">
    <citation type="journal article" date="2013" name="Stand. Genomic Sci.">
        <title>Complete genome sequence of Halorhodospira halophila SL1.</title>
        <authorList>
            <person name="Challacombe J.F."/>
            <person name="Majid S."/>
            <person name="Deole R."/>
            <person name="Brettin T.S."/>
            <person name="Bruce D."/>
            <person name="Delano S.F."/>
            <person name="Detter J.C."/>
            <person name="Gleasner C.D."/>
            <person name="Han C.S."/>
            <person name="Misra M."/>
            <person name="Reitenga K.G."/>
            <person name="Mikhailova N."/>
            <person name="Woyke T."/>
            <person name="Pitluck S."/>
            <person name="Nolan M."/>
            <person name="Land M.L."/>
            <person name="Saunders E."/>
            <person name="Tapia R."/>
            <person name="Lapidus A."/>
            <person name="Ivanova N."/>
            <person name="Hoff W.D."/>
        </authorList>
    </citation>
    <scope>NUCLEOTIDE SEQUENCE [LARGE SCALE GENOMIC DNA]</scope>
    <source>
        <strain evidence="2">DSM 244 / SL1</strain>
    </source>
</reference>
<dbReference type="KEGG" id="hha:Hhal_1663"/>
<gene>
    <name evidence="1" type="ordered locus">Hhal_1663</name>
</gene>
<dbReference type="STRING" id="349124.Hhal_1663"/>
<dbReference type="Proteomes" id="UP000000647">
    <property type="component" value="Chromosome"/>
</dbReference>
<sequence>MNRDPAQKQPEIKQRLRELSLNQLRELHQAIDREIEARSFADSLEAQMRLFMRRRDQ</sequence>
<proteinExistence type="predicted"/>
<name>A1WXL5_HALHL</name>